<name>C6BNQ5_RALP1</name>
<keyword evidence="2" id="KW-0472">Membrane</keyword>
<feature type="transmembrane region" description="Helical" evidence="2">
    <location>
        <begin position="85"/>
        <end position="111"/>
    </location>
</feature>
<reference evidence="3" key="1">
    <citation type="submission" date="2009-06" db="EMBL/GenBank/DDBJ databases">
        <title>Complete sequence chromosome 2 of Ralstonia pickettii 12D.</title>
        <authorList>
            <consortium name="US DOE Joint Genome Institute"/>
            <person name="Lucas S."/>
            <person name="Copeland A."/>
            <person name="Lapidus A."/>
            <person name="Glavina del Rio T."/>
            <person name="Dalin E."/>
            <person name="Tice H."/>
            <person name="Bruce D."/>
            <person name="Goodwin L."/>
            <person name="Pitluck S."/>
            <person name="Sims D."/>
            <person name="Meincke L."/>
            <person name="Brettin T."/>
            <person name="Detter J.C."/>
            <person name="Han C."/>
            <person name="Larimer F."/>
            <person name="Land M."/>
            <person name="Hauser L."/>
            <person name="Kyrpides N."/>
            <person name="Ovchinnikova G."/>
            <person name="Marsh T."/>
            <person name="Richardson P."/>
        </authorList>
    </citation>
    <scope>NUCLEOTIDE SEQUENCE [LARGE SCALE GENOMIC DNA]</scope>
    <source>
        <strain evidence="3">12D</strain>
    </source>
</reference>
<feature type="transmembrane region" description="Helical" evidence="2">
    <location>
        <begin position="123"/>
        <end position="142"/>
    </location>
</feature>
<sequence length="532" mass="53205">MAAVLGWSWGALRSCVDRWLRGGFALSLVFVLLAGAVDAQAAVGYGGCSAPGQMCIQGNSVGVDVSVRQSGNGVPQTPSAGVMNVLVPITVGVVAVGAAAVAIPAVGGIAIAGDAMASVGMTAIRGGIIGGVALTSLLNYLGGDMVMGPDGKVSKAQHNASQGDSGFDGALWISGNKTGDSPVAACSAYVAVAYPGMSITGYGGNGYCQGTLPPGSSMSCGGGVCNIQVGHAGGCVSGYVASGSGCAVDPSSPVTYAPASDADIQSAISSHPASWPSIYNDMNCGPTLALTNGSTSDPCYGLYSDSRTGFGVSFSTGGSSWTNNGCAVNSATCPSATVTTAPTTDSSTKTNADGSKTTTTNTTTKTTTVTGTNDRTNPVEGQTTTTTQTSTTVTNPDGSTTTTTTTTTDQAPPATAGNANQQQKDQTQPTTATFQSPELKLYTPKDKTFAQVFQGFVSRVQAMPWYSSITGFFSVTIGGGSCPHWAVPASRWNGPLDLTPYLCGGSMPGLFAMGGAIVLAVAAWAAVKIAFL</sequence>
<proteinExistence type="predicted"/>
<gene>
    <name evidence="3" type="ordered locus">Rpic12D_4471</name>
</gene>
<feature type="transmembrane region" description="Helical" evidence="2">
    <location>
        <begin position="510"/>
        <end position="531"/>
    </location>
</feature>
<evidence type="ECO:0000256" key="1">
    <source>
        <dbReference type="SAM" id="MobiDB-lite"/>
    </source>
</evidence>
<evidence type="ECO:0000256" key="2">
    <source>
        <dbReference type="SAM" id="Phobius"/>
    </source>
</evidence>
<keyword evidence="2" id="KW-1133">Transmembrane helix</keyword>
<protein>
    <submittedName>
        <fullName evidence="3">Uncharacterized protein</fullName>
    </submittedName>
</protein>
<dbReference type="KEGG" id="rpf:Rpic12D_4471"/>
<evidence type="ECO:0000313" key="3">
    <source>
        <dbReference type="EMBL" id="ACS65713.1"/>
    </source>
</evidence>
<organism evidence="3">
    <name type="scientific">Ralstonia pickettii (strain 12D)</name>
    <dbReference type="NCBI Taxonomy" id="428406"/>
    <lineage>
        <taxon>Bacteria</taxon>
        <taxon>Pseudomonadati</taxon>
        <taxon>Pseudomonadota</taxon>
        <taxon>Betaproteobacteria</taxon>
        <taxon>Burkholderiales</taxon>
        <taxon>Burkholderiaceae</taxon>
        <taxon>Ralstonia</taxon>
    </lineage>
</organism>
<dbReference type="AlphaFoldDB" id="C6BNQ5"/>
<feature type="compositionally biased region" description="Polar residues" evidence="1">
    <location>
        <begin position="418"/>
        <end position="434"/>
    </location>
</feature>
<accession>C6BNQ5</accession>
<keyword evidence="2" id="KW-0812">Transmembrane</keyword>
<dbReference type="EMBL" id="CP001645">
    <property type="protein sequence ID" value="ACS65713.1"/>
    <property type="molecule type" value="Genomic_DNA"/>
</dbReference>
<dbReference type="HOGENOM" id="CLU_517653_0_0_4"/>
<feature type="region of interest" description="Disordered" evidence="1">
    <location>
        <begin position="337"/>
        <end position="434"/>
    </location>
</feature>
<dbReference type="STRING" id="428406.Rpic12D_4471"/>
<feature type="compositionally biased region" description="Low complexity" evidence="1">
    <location>
        <begin position="337"/>
        <end position="417"/>
    </location>
</feature>